<dbReference type="PROSITE" id="PS00171">
    <property type="entry name" value="TIM_1"/>
    <property type="match status" value="1"/>
</dbReference>
<comment type="catalytic activity">
    <reaction evidence="3">
        <text>D-glyceraldehyde 3-phosphate = dihydroxyacetone phosphate</text>
        <dbReference type="Rhea" id="RHEA:18585"/>
        <dbReference type="ChEBI" id="CHEBI:57642"/>
        <dbReference type="ChEBI" id="CHEBI:59776"/>
        <dbReference type="EC" id="5.3.1.1"/>
    </reaction>
</comment>
<comment type="pathway">
    <text evidence="3">Carbohydrate biosynthesis; gluconeogenesis.</text>
</comment>
<dbReference type="SUPFAM" id="SSF51351">
    <property type="entry name" value="Triosephosphate isomerase (TIM)"/>
    <property type="match status" value="1"/>
</dbReference>
<dbReference type="Proteomes" id="UP000230137">
    <property type="component" value="Unassembled WGS sequence"/>
</dbReference>
<gene>
    <name evidence="4" type="ORF">COX60_01205</name>
</gene>
<organism evidence="4 5">
    <name type="scientific">Candidatus Berkelbacteria bacterium CG_4_10_14_0_2_um_filter_35_9_33_12</name>
    <dbReference type="NCBI Taxonomy" id="1974499"/>
    <lineage>
        <taxon>Bacteria</taxon>
        <taxon>Candidatus Berkelbacteria</taxon>
    </lineage>
</organism>
<dbReference type="PANTHER" id="PTHR21139:SF42">
    <property type="entry name" value="TRIOSEPHOSPHATE ISOMERASE"/>
    <property type="match status" value="1"/>
</dbReference>
<dbReference type="PROSITE" id="PS51440">
    <property type="entry name" value="TIM_2"/>
    <property type="match status" value="1"/>
</dbReference>
<dbReference type="NCBIfam" id="TIGR00419">
    <property type="entry name" value="tim"/>
    <property type="match status" value="1"/>
</dbReference>
<dbReference type="InterPro" id="IPR020861">
    <property type="entry name" value="Triosephosphate_isomerase_AS"/>
</dbReference>
<dbReference type="GO" id="GO:0019563">
    <property type="term" value="P:glycerol catabolic process"/>
    <property type="evidence" value="ECO:0007669"/>
    <property type="project" value="TreeGrafter"/>
</dbReference>
<protein>
    <recommendedName>
        <fullName evidence="3">Triosephosphate isomerase</fullName>
        <ecNumber evidence="3">5.3.1.1</ecNumber>
    </recommendedName>
</protein>
<comment type="similarity">
    <text evidence="1 3">Belongs to the triosephosphate isomerase family.</text>
</comment>
<keyword evidence="3" id="KW-0963">Cytoplasm</keyword>
<keyword evidence="3" id="KW-0324">Glycolysis</keyword>
<dbReference type="InterPro" id="IPR000652">
    <property type="entry name" value="Triosephosphate_isomerase"/>
</dbReference>
<dbReference type="PANTHER" id="PTHR21139">
    <property type="entry name" value="TRIOSEPHOSPHATE ISOMERASE"/>
    <property type="match status" value="1"/>
</dbReference>
<dbReference type="GO" id="GO:0006096">
    <property type="term" value="P:glycolytic process"/>
    <property type="evidence" value="ECO:0007669"/>
    <property type="project" value="UniProtKB-UniRule"/>
</dbReference>
<dbReference type="GO" id="GO:0004807">
    <property type="term" value="F:triose-phosphate isomerase activity"/>
    <property type="evidence" value="ECO:0007669"/>
    <property type="project" value="UniProtKB-UniRule"/>
</dbReference>
<reference evidence="5" key="1">
    <citation type="submission" date="2017-09" db="EMBL/GenBank/DDBJ databases">
        <title>Depth-based differentiation of microbial function through sediment-hosted aquifers and enrichment of novel symbionts in the deep terrestrial subsurface.</title>
        <authorList>
            <person name="Probst A.J."/>
            <person name="Ladd B."/>
            <person name="Jarett J.K."/>
            <person name="Geller-Mcgrath D.E."/>
            <person name="Sieber C.M.K."/>
            <person name="Emerson J.B."/>
            <person name="Anantharaman K."/>
            <person name="Thomas B.C."/>
            <person name="Malmstrom R."/>
            <person name="Stieglmeier M."/>
            <person name="Klingl A."/>
            <person name="Woyke T."/>
            <person name="Ryan C.M."/>
            <person name="Banfield J.F."/>
        </authorList>
    </citation>
    <scope>NUCLEOTIDE SEQUENCE [LARGE SCALE GENOMIC DNA]</scope>
</reference>
<dbReference type="Gene3D" id="3.20.20.70">
    <property type="entry name" value="Aldolase class I"/>
    <property type="match status" value="1"/>
</dbReference>
<comment type="subunit">
    <text evidence="3">Homodimer.</text>
</comment>
<name>A0A2M7W4R3_9BACT</name>
<sequence length="251" mass="28180">MISEHPIIVANWKMNTTLADAIIIASSVRKALEEMHHVEVILCPEFVWLYPVKEKLSKFPLSNLKIGAQNISQFDNGSYTGEISAQMIKNLVQFVILGHSERISNFDEDENTTNKKIKLALDHDIYPIVCVGERTKSETSVTFVVNKLKRILKTISHEEYQNILIAYEPIWAIGTDKEAESDYVDEVAKKIKEELSDDLKVLYGGSVDSENASNYLIHRHIDGLLVGRASLKAREFVEICSLANGGCDDIG</sequence>
<dbReference type="EC" id="5.3.1.1" evidence="3"/>
<dbReference type="GO" id="GO:0046166">
    <property type="term" value="P:glyceraldehyde-3-phosphate biosynthetic process"/>
    <property type="evidence" value="ECO:0007669"/>
    <property type="project" value="TreeGrafter"/>
</dbReference>
<keyword evidence="2 3" id="KW-0413">Isomerase</keyword>
<comment type="pathway">
    <text evidence="3">Carbohydrate degradation; glycolysis; D-glyceraldehyde 3-phosphate from glycerone phosphate: step 1/1.</text>
</comment>
<dbReference type="GO" id="GO:0005829">
    <property type="term" value="C:cytosol"/>
    <property type="evidence" value="ECO:0007669"/>
    <property type="project" value="TreeGrafter"/>
</dbReference>
<evidence type="ECO:0000256" key="1">
    <source>
        <dbReference type="ARBA" id="ARBA00007422"/>
    </source>
</evidence>
<dbReference type="CDD" id="cd00311">
    <property type="entry name" value="TIM"/>
    <property type="match status" value="1"/>
</dbReference>
<comment type="subcellular location">
    <subcellularLocation>
        <location evidence="3">Cytoplasm</location>
    </subcellularLocation>
</comment>
<dbReference type="GO" id="GO:0006094">
    <property type="term" value="P:gluconeogenesis"/>
    <property type="evidence" value="ECO:0007669"/>
    <property type="project" value="UniProtKB-UniPathway"/>
</dbReference>
<dbReference type="InterPro" id="IPR013785">
    <property type="entry name" value="Aldolase_TIM"/>
</dbReference>
<evidence type="ECO:0000313" key="4">
    <source>
        <dbReference type="EMBL" id="PJA20649.1"/>
    </source>
</evidence>
<keyword evidence="3" id="KW-0312">Gluconeogenesis</keyword>
<evidence type="ECO:0000256" key="2">
    <source>
        <dbReference type="ARBA" id="ARBA00023235"/>
    </source>
</evidence>
<comment type="caution">
    <text evidence="4">The sequence shown here is derived from an EMBL/GenBank/DDBJ whole genome shotgun (WGS) entry which is preliminary data.</text>
</comment>
<dbReference type="AlphaFoldDB" id="A0A2M7W4R3"/>
<evidence type="ECO:0000313" key="5">
    <source>
        <dbReference type="Proteomes" id="UP000230137"/>
    </source>
</evidence>
<dbReference type="EMBL" id="PFQF01000021">
    <property type="protein sequence ID" value="PJA20649.1"/>
    <property type="molecule type" value="Genomic_DNA"/>
</dbReference>
<dbReference type="Pfam" id="PF00121">
    <property type="entry name" value="TIM"/>
    <property type="match status" value="1"/>
</dbReference>
<proteinExistence type="inferred from homology"/>
<evidence type="ECO:0000256" key="3">
    <source>
        <dbReference type="RuleBase" id="RU363013"/>
    </source>
</evidence>
<dbReference type="UniPathway" id="UPA00138"/>
<accession>A0A2M7W4R3</accession>
<dbReference type="UniPathway" id="UPA00109">
    <property type="reaction ID" value="UER00189"/>
</dbReference>
<dbReference type="InterPro" id="IPR035990">
    <property type="entry name" value="TIM_sf"/>
</dbReference>